<keyword evidence="3" id="KW-0808">Transferase</keyword>
<dbReference type="PANTHER" id="PTHR15627">
    <property type="entry name" value="NATURAL KILLER CELL-SPECIFIC ANTIGEN KLIP1"/>
    <property type="match status" value="1"/>
</dbReference>
<comment type="similarity">
    <text evidence="8">Belongs to the TDD superfamily. DTWD1 family.</text>
</comment>
<dbReference type="EMBL" id="BEGY01000036">
    <property type="protein sequence ID" value="GAX78826.1"/>
    <property type="molecule type" value="Genomic_DNA"/>
</dbReference>
<comment type="caution">
    <text evidence="14">The sequence shown here is derived from an EMBL/GenBank/DDBJ whole genome shotgun (WGS) entry which is preliminary data.</text>
</comment>
<keyword evidence="6" id="KW-0539">Nucleus</keyword>
<evidence type="ECO:0000256" key="8">
    <source>
        <dbReference type="ARBA" id="ARBA00038290"/>
    </source>
</evidence>
<comment type="function">
    <text evidence="7">Catalyzes the formation of 3-(3-amino-3-carboxypropyl)uridine (acp3U) at position 20 in the D-loop of several cytoplasmic tRNAs (acp3U(20)).</text>
</comment>
<evidence type="ECO:0000256" key="11">
    <source>
        <dbReference type="ARBA" id="ARBA00048718"/>
    </source>
</evidence>
<organism evidence="14 15">
    <name type="scientific">Chlamydomonas eustigma</name>
    <dbReference type="NCBI Taxonomy" id="1157962"/>
    <lineage>
        <taxon>Eukaryota</taxon>
        <taxon>Viridiplantae</taxon>
        <taxon>Chlorophyta</taxon>
        <taxon>core chlorophytes</taxon>
        <taxon>Chlorophyceae</taxon>
        <taxon>CS clade</taxon>
        <taxon>Chlamydomonadales</taxon>
        <taxon>Chlamydomonadaceae</taxon>
        <taxon>Chlamydomonas</taxon>
    </lineage>
</organism>
<feature type="domain" description="DTW" evidence="13">
    <location>
        <begin position="52"/>
        <end position="235"/>
    </location>
</feature>
<comment type="catalytic activity">
    <reaction evidence="11">
        <text>a uridine in tRNA + S-adenosyl-L-methionine = a 3-[(3S)-3-amino-3-carboxypropyl]uridine in tRNA + S-methyl-5'-thioadenosine + H(+)</text>
        <dbReference type="Rhea" id="RHEA:62432"/>
        <dbReference type="Rhea" id="RHEA-COMP:13339"/>
        <dbReference type="Rhea" id="RHEA-COMP:16092"/>
        <dbReference type="ChEBI" id="CHEBI:15378"/>
        <dbReference type="ChEBI" id="CHEBI:17509"/>
        <dbReference type="ChEBI" id="CHEBI:59789"/>
        <dbReference type="ChEBI" id="CHEBI:65315"/>
        <dbReference type="ChEBI" id="CHEBI:82930"/>
        <dbReference type="EC" id="2.5.1.25"/>
    </reaction>
</comment>
<proteinExistence type="inferred from homology"/>
<dbReference type="PANTHER" id="PTHR15627:SF8">
    <property type="entry name" value="TRNA-URIDINE AMINOCARBOXYPROPYLTRANSFERASE 1"/>
    <property type="match status" value="1"/>
</dbReference>
<dbReference type="InterPro" id="IPR005636">
    <property type="entry name" value="DTW"/>
</dbReference>
<accession>A0A250X703</accession>
<name>A0A250X703_9CHLO</name>
<dbReference type="GO" id="GO:0016432">
    <property type="term" value="F:tRNA-uridine aminocarboxypropyltransferase activity"/>
    <property type="evidence" value="ECO:0007669"/>
    <property type="project" value="UniProtKB-EC"/>
</dbReference>
<keyword evidence="4" id="KW-0949">S-adenosyl-L-methionine</keyword>
<evidence type="ECO:0000256" key="12">
    <source>
        <dbReference type="SAM" id="MobiDB-lite"/>
    </source>
</evidence>
<dbReference type="EC" id="2.5.1.25" evidence="2"/>
<dbReference type="STRING" id="1157962.A0A250X703"/>
<evidence type="ECO:0000259" key="13">
    <source>
        <dbReference type="SMART" id="SM01144"/>
    </source>
</evidence>
<feature type="compositionally biased region" description="Basic and acidic residues" evidence="12">
    <location>
        <begin position="274"/>
        <end position="286"/>
    </location>
</feature>
<evidence type="ECO:0000313" key="14">
    <source>
        <dbReference type="EMBL" id="GAX78826.1"/>
    </source>
</evidence>
<evidence type="ECO:0000256" key="5">
    <source>
        <dbReference type="ARBA" id="ARBA00022694"/>
    </source>
</evidence>
<dbReference type="AlphaFoldDB" id="A0A250X703"/>
<evidence type="ECO:0000256" key="6">
    <source>
        <dbReference type="ARBA" id="ARBA00023242"/>
    </source>
</evidence>
<feature type="compositionally biased region" description="Basic and acidic residues" evidence="12">
    <location>
        <begin position="249"/>
        <end position="258"/>
    </location>
</feature>
<evidence type="ECO:0000313" key="15">
    <source>
        <dbReference type="Proteomes" id="UP000232323"/>
    </source>
</evidence>
<evidence type="ECO:0000256" key="7">
    <source>
        <dbReference type="ARBA" id="ARBA00037050"/>
    </source>
</evidence>
<dbReference type="GO" id="GO:0008033">
    <property type="term" value="P:tRNA processing"/>
    <property type="evidence" value="ECO:0007669"/>
    <property type="project" value="UniProtKB-KW"/>
</dbReference>
<dbReference type="Proteomes" id="UP000232323">
    <property type="component" value="Unassembled WGS sequence"/>
</dbReference>
<reference evidence="14 15" key="1">
    <citation type="submission" date="2017-08" db="EMBL/GenBank/DDBJ databases">
        <title>Acidophilic green algal genome provides insights into adaptation to an acidic environment.</title>
        <authorList>
            <person name="Hirooka S."/>
            <person name="Hirose Y."/>
            <person name="Kanesaki Y."/>
            <person name="Higuchi S."/>
            <person name="Fujiwara T."/>
            <person name="Onuma R."/>
            <person name="Era A."/>
            <person name="Ohbayashi R."/>
            <person name="Uzuka A."/>
            <person name="Nozaki H."/>
            <person name="Yoshikawa H."/>
            <person name="Miyagishima S.Y."/>
        </authorList>
    </citation>
    <scope>NUCLEOTIDE SEQUENCE [LARGE SCALE GENOMIC DNA]</scope>
    <source>
        <strain evidence="14 15">NIES-2499</strain>
    </source>
</reference>
<dbReference type="InterPro" id="IPR051521">
    <property type="entry name" value="tRNA_Mod/Golgi_Maint"/>
</dbReference>
<evidence type="ECO:0000256" key="2">
    <source>
        <dbReference type="ARBA" id="ARBA00012386"/>
    </source>
</evidence>
<sequence length="286" mass="32558">MQPDTVPNYQGFASRRPEWSLPELHAGLQVDDDVVLTDVKGRQCCPNCQKSRSLYCYDCLVPLTTCPRVELPFHVSIITDVDEQPSKNTGVQAAILAPGQVQLHDLDHCPEFDKERAVVLYPCDTALDIEEVQPDSIDRAFIIDSKWKRARRLIKHPAIEGVRRVKLKEHKSAFWRFHTKGVAEEGVCTVEALFFFLNALVEKSKLGEAFCGPHCFDNLLWYFSYQHKVVEKAALERVVKKRRQPLIEGKENDGKEELNGLNELRADAPSGKRFRLEGGEGEDDRQ</sequence>
<dbReference type="OrthoDB" id="660555at2759"/>
<dbReference type="SMART" id="SM01144">
    <property type="entry name" value="DTW"/>
    <property type="match status" value="1"/>
</dbReference>
<evidence type="ECO:0000256" key="4">
    <source>
        <dbReference type="ARBA" id="ARBA00022691"/>
    </source>
</evidence>
<evidence type="ECO:0000256" key="1">
    <source>
        <dbReference type="ARBA" id="ARBA00004123"/>
    </source>
</evidence>
<evidence type="ECO:0000256" key="10">
    <source>
        <dbReference type="ARBA" id="ARBA00042508"/>
    </source>
</evidence>
<evidence type="ECO:0000256" key="9">
    <source>
        <dbReference type="ARBA" id="ARBA00039242"/>
    </source>
</evidence>
<protein>
    <recommendedName>
        <fullName evidence="9">tRNA-uridine aminocarboxypropyltransferase 1</fullName>
        <ecNumber evidence="2">2.5.1.25</ecNumber>
    </recommendedName>
    <alternativeName>
        <fullName evidence="10">DTW domain-containing protein 1</fullName>
    </alternativeName>
</protein>
<evidence type="ECO:0000256" key="3">
    <source>
        <dbReference type="ARBA" id="ARBA00022679"/>
    </source>
</evidence>
<gene>
    <name evidence="14" type="ORF">CEUSTIGMA_g6263.t1</name>
</gene>
<dbReference type="GO" id="GO:0005634">
    <property type="term" value="C:nucleus"/>
    <property type="evidence" value="ECO:0007669"/>
    <property type="project" value="UniProtKB-SubCell"/>
</dbReference>
<feature type="region of interest" description="Disordered" evidence="12">
    <location>
        <begin position="249"/>
        <end position="286"/>
    </location>
</feature>
<dbReference type="Pfam" id="PF03942">
    <property type="entry name" value="DTW"/>
    <property type="match status" value="1"/>
</dbReference>
<keyword evidence="5" id="KW-0819">tRNA processing</keyword>
<keyword evidence="15" id="KW-1185">Reference proteome</keyword>
<comment type="subcellular location">
    <subcellularLocation>
        <location evidence="1">Nucleus</location>
    </subcellularLocation>
</comment>